<proteinExistence type="inferred from homology"/>
<comment type="similarity">
    <text evidence="1">Belongs to the AfsR/DnrI/RedD regulatory family.</text>
</comment>
<name>A0ABV4ZJ25_9ACTN</name>
<evidence type="ECO:0000259" key="8">
    <source>
        <dbReference type="PROSITE" id="PS51755"/>
    </source>
</evidence>
<dbReference type="InterPro" id="IPR036388">
    <property type="entry name" value="WH-like_DNA-bd_sf"/>
</dbReference>
<evidence type="ECO:0000256" key="7">
    <source>
        <dbReference type="SAM" id="MobiDB-lite"/>
    </source>
</evidence>
<dbReference type="CDD" id="cd15831">
    <property type="entry name" value="BTAD"/>
    <property type="match status" value="1"/>
</dbReference>
<feature type="domain" description="OmpR/PhoB-type" evidence="8">
    <location>
        <begin position="1"/>
        <end position="95"/>
    </location>
</feature>
<feature type="region of interest" description="Disordered" evidence="7">
    <location>
        <begin position="653"/>
        <end position="677"/>
    </location>
</feature>
<dbReference type="Gene3D" id="1.25.40.10">
    <property type="entry name" value="Tetratricopeptide repeat domain"/>
    <property type="match status" value="2"/>
</dbReference>
<organism evidence="9 10">
    <name type="scientific">Streptomyces carpaticus</name>
    <dbReference type="NCBI Taxonomy" id="285558"/>
    <lineage>
        <taxon>Bacteria</taxon>
        <taxon>Bacillati</taxon>
        <taxon>Actinomycetota</taxon>
        <taxon>Actinomycetes</taxon>
        <taxon>Kitasatosporales</taxon>
        <taxon>Streptomycetaceae</taxon>
        <taxon>Streptomyces</taxon>
    </lineage>
</organism>
<dbReference type="InterPro" id="IPR019734">
    <property type="entry name" value="TPR_rpt"/>
</dbReference>
<dbReference type="Pfam" id="PF03704">
    <property type="entry name" value="BTAD"/>
    <property type="match status" value="1"/>
</dbReference>
<dbReference type="InterPro" id="IPR051677">
    <property type="entry name" value="AfsR-DnrI-RedD_regulator"/>
</dbReference>
<sequence>MTGENVRFEVLGPVRARVGSGEVPLGPPRQRAVLTALLLRAPRAVSAEAVIDTVWGASAPAGAVNLVQKYMSGLRGALPESAGIVLTDAGYALSGTDGAHALDLWEFEQSLAGARALREAGNTAGAAAALTRATSLWRGPLAEGLSGPGIELERDRMAERLVGAYEDLYALGLLLGRGPRDVPELARLAARHPQRERLHELLMRALVQAGRPTEALEVYAGVRGRLAEEYGTEPGPGLRAAQRWVLAGGDPEPGPAAGGPDGPARRAPRRVSATEDGAGEADPPIPVRPEQLPHPVAGFTGREAEAGRVTGLLLSGGTPLVCVEGTAGIGKTTLAVHCAHRVSGAFPDGRLFADLRGFDPLAPARPADVLGDFLRALGVPARQVPDGEDARAALFRSVLAGRRVLVVLDNAADAAQLRPLLPGPGRCAVLATSRRGLTGLAAVAGAHRVVLPLLSPGESALLLRTALGTAAAGDGDEDGDEDDGPLAEIARLCGHLPLALRVVAAGAATVPGLSPGDLAAHLAAEGPLASAAAPDDDRVSVTASLTLSYRRLDPAARRLLRLLGLVPGPDLTRLDAAAVSGLPAADTGRALTALTTAHLLEQHRPGRFRFPHDLLRAYAGQRAGDEEEPAVRRAAVGRLAARYTRLARALGGGRDRARPVAPDGTVSGPGAEPEAPADAELPNIAAMVEHTARHGPYPVAWTLASLLHDVCKRRTLVTEWLTLAAAGLRAAHTAGDRRAAAGLSLTLVDACLTAGRVEAADEHARRALAVGRQERWPDVVAAACEQLGRGRWLLGDLPQAGELLAEAVDTATAAGLPLATAKSLGALARVEADSGAWSAAHRHYRRALRISRALGVRYLEAVFLAELGVVHRGRGEPATALAVLQSALALSRDDPDLCRPAALAHAYLSEVHAVDGREEQARAAAREALRIAGEQGDPWALTEAHNAAGRSLTLLGATGEATDRHRAALWLSRTLPYRRGELHALAGLFTATGRPAWRREITAVAGHHAYDLTALLAG</sequence>
<dbReference type="SUPFAM" id="SSF46894">
    <property type="entry name" value="C-terminal effector domain of the bipartite response regulators"/>
    <property type="match status" value="1"/>
</dbReference>
<dbReference type="SUPFAM" id="SSF48452">
    <property type="entry name" value="TPR-like"/>
    <property type="match status" value="3"/>
</dbReference>
<dbReference type="Proteomes" id="UP001577267">
    <property type="component" value="Unassembled WGS sequence"/>
</dbReference>
<dbReference type="PROSITE" id="PS51755">
    <property type="entry name" value="OMPR_PHOB"/>
    <property type="match status" value="1"/>
</dbReference>
<evidence type="ECO:0000256" key="1">
    <source>
        <dbReference type="ARBA" id="ARBA00005820"/>
    </source>
</evidence>
<feature type="DNA-binding region" description="OmpR/PhoB-type" evidence="6">
    <location>
        <begin position="1"/>
        <end position="95"/>
    </location>
</feature>
<dbReference type="SUPFAM" id="SSF52540">
    <property type="entry name" value="P-loop containing nucleoside triphosphate hydrolases"/>
    <property type="match status" value="1"/>
</dbReference>
<dbReference type="Gene3D" id="3.40.50.300">
    <property type="entry name" value="P-loop containing nucleotide triphosphate hydrolases"/>
    <property type="match status" value="1"/>
</dbReference>
<dbReference type="RefSeq" id="WP_375061828.1">
    <property type="nucleotide sequence ID" value="NZ_JBHGBT010000003.1"/>
</dbReference>
<keyword evidence="10" id="KW-1185">Reference proteome</keyword>
<dbReference type="InterPro" id="IPR005158">
    <property type="entry name" value="BTAD"/>
</dbReference>
<keyword evidence="3" id="KW-0805">Transcription regulation</keyword>
<keyword evidence="4 6" id="KW-0238">DNA-binding</keyword>
<keyword evidence="5" id="KW-0804">Transcription</keyword>
<dbReference type="PANTHER" id="PTHR35807">
    <property type="entry name" value="TRANSCRIPTIONAL REGULATOR REDD-RELATED"/>
    <property type="match status" value="1"/>
</dbReference>
<comment type="caution">
    <text evidence="9">The sequence shown here is derived from an EMBL/GenBank/DDBJ whole genome shotgun (WGS) entry which is preliminary data.</text>
</comment>
<evidence type="ECO:0000256" key="2">
    <source>
        <dbReference type="ARBA" id="ARBA00023012"/>
    </source>
</evidence>
<dbReference type="InterPro" id="IPR001867">
    <property type="entry name" value="OmpR/PhoB-type_DNA-bd"/>
</dbReference>
<dbReference type="InterPro" id="IPR041617">
    <property type="entry name" value="TPR_MalT"/>
</dbReference>
<evidence type="ECO:0000256" key="3">
    <source>
        <dbReference type="ARBA" id="ARBA00023015"/>
    </source>
</evidence>
<keyword evidence="2" id="KW-0902">Two-component regulatory system</keyword>
<dbReference type="InterPro" id="IPR027417">
    <property type="entry name" value="P-loop_NTPase"/>
</dbReference>
<dbReference type="PRINTS" id="PR00364">
    <property type="entry name" value="DISEASERSIST"/>
</dbReference>
<evidence type="ECO:0000256" key="4">
    <source>
        <dbReference type="ARBA" id="ARBA00023125"/>
    </source>
</evidence>
<evidence type="ECO:0000313" key="10">
    <source>
        <dbReference type="Proteomes" id="UP001577267"/>
    </source>
</evidence>
<dbReference type="EMBL" id="JBHGBT010000003">
    <property type="protein sequence ID" value="MFB4193795.1"/>
    <property type="molecule type" value="Genomic_DNA"/>
</dbReference>
<dbReference type="Gene3D" id="1.10.10.10">
    <property type="entry name" value="Winged helix-like DNA-binding domain superfamily/Winged helix DNA-binding domain"/>
    <property type="match status" value="1"/>
</dbReference>
<gene>
    <name evidence="9" type="ORF">ACE11A_05415</name>
</gene>
<dbReference type="SMART" id="SM00862">
    <property type="entry name" value="Trans_reg_C"/>
    <property type="match status" value="1"/>
</dbReference>
<dbReference type="InterPro" id="IPR016032">
    <property type="entry name" value="Sig_transdc_resp-reg_C-effctor"/>
</dbReference>
<reference evidence="9 10" key="1">
    <citation type="submission" date="2024-09" db="EMBL/GenBank/DDBJ databases">
        <title>Draft genome sequence of multifaceted antimicrobials producing Streptomyces sp. strain FH1.</title>
        <authorList>
            <person name="Hassan F."/>
            <person name="Ali H."/>
            <person name="Hassan N."/>
            <person name="Nawaz A."/>
        </authorList>
    </citation>
    <scope>NUCLEOTIDE SEQUENCE [LARGE SCALE GENOMIC DNA]</scope>
    <source>
        <strain evidence="9 10">FH1</strain>
    </source>
</reference>
<dbReference type="PANTHER" id="PTHR35807:SF1">
    <property type="entry name" value="TRANSCRIPTIONAL REGULATOR REDD"/>
    <property type="match status" value="1"/>
</dbReference>
<dbReference type="SMART" id="SM01043">
    <property type="entry name" value="BTAD"/>
    <property type="match status" value="1"/>
</dbReference>
<dbReference type="Pfam" id="PF17874">
    <property type="entry name" value="TPR_MalT"/>
    <property type="match status" value="1"/>
</dbReference>
<evidence type="ECO:0000256" key="5">
    <source>
        <dbReference type="ARBA" id="ARBA00023163"/>
    </source>
</evidence>
<dbReference type="InterPro" id="IPR011990">
    <property type="entry name" value="TPR-like_helical_dom_sf"/>
</dbReference>
<evidence type="ECO:0000256" key="6">
    <source>
        <dbReference type="PROSITE-ProRule" id="PRU01091"/>
    </source>
</evidence>
<feature type="region of interest" description="Disordered" evidence="7">
    <location>
        <begin position="246"/>
        <end position="291"/>
    </location>
</feature>
<accession>A0ABV4ZJ25</accession>
<evidence type="ECO:0000313" key="9">
    <source>
        <dbReference type="EMBL" id="MFB4193795.1"/>
    </source>
</evidence>
<protein>
    <submittedName>
        <fullName evidence="9">BTAD domain-containing putative transcriptional regulator</fullName>
    </submittedName>
</protein>
<dbReference type="SMART" id="SM00028">
    <property type="entry name" value="TPR"/>
    <property type="match status" value="3"/>
</dbReference>